<dbReference type="CDD" id="cd18093">
    <property type="entry name" value="SpoU-like_TrmJ"/>
    <property type="match status" value="1"/>
</dbReference>
<gene>
    <name evidence="6" type="ordered locus">Caul_3522</name>
</gene>
<comment type="similarity">
    <text evidence="1">Belongs to the class IV-like SAM-binding methyltransferase superfamily. RNA methyltransferase TrmH family.</text>
</comment>
<proteinExistence type="inferred from homology"/>
<dbReference type="eggNOG" id="COG0565">
    <property type="taxonomic scope" value="Bacteria"/>
</dbReference>
<accession>B0T711</accession>
<evidence type="ECO:0000313" key="6">
    <source>
        <dbReference type="EMBL" id="ABZ72649.1"/>
    </source>
</evidence>
<evidence type="ECO:0000256" key="1">
    <source>
        <dbReference type="ARBA" id="ARBA00007228"/>
    </source>
</evidence>
<organism evidence="6">
    <name type="scientific">Caulobacter sp. (strain K31)</name>
    <dbReference type="NCBI Taxonomy" id="366602"/>
    <lineage>
        <taxon>Bacteria</taxon>
        <taxon>Pseudomonadati</taxon>
        <taxon>Pseudomonadota</taxon>
        <taxon>Alphaproteobacteria</taxon>
        <taxon>Caulobacterales</taxon>
        <taxon>Caulobacteraceae</taxon>
        <taxon>Caulobacter</taxon>
    </lineage>
</organism>
<dbReference type="HOGENOM" id="CLU_056931_1_0_5"/>
<dbReference type="PANTHER" id="PTHR42786:SF7">
    <property type="entry name" value="TRNA_RRNA METHYLTRANSFERASE SPOU TYPE DOMAIN-CONTAINING PROTEIN"/>
    <property type="match status" value="1"/>
</dbReference>
<dbReference type="InterPro" id="IPR001537">
    <property type="entry name" value="SpoU_MeTrfase"/>
</dbReference>
<dbReference type="PIRSF" id="PIRSF004808">
    <property type="entry name" value="LasT"/>
    <property type="match status" value="1"/>
</dbReference>
<dbReference type="GO" id="GO:0002128">
    <property type="term" value="P:tRNA nucleoside ribose methylation"/>
    <property type="evidence" value="ECO:0007669"/>
    <property type="project" value="TreeGrafter"/>
</dbReference>
<dbReference type="Gene3D" id="3.40.1280.10">
    <property type="match status" value="1"/>
</dbReference>
<keyword evidence="3 6" id="KW-0808">Transferase</keyword>
<name>B0T711_CAUSK</name>
<evidence type="ECO:0000256" key="2">
    <source>
        <dbReference type="ARBA" id="ARBA00022603"/>
    </source>
</evidence>
<dbReference type="InterPro" id="IPR029026">
    <property type="entry name" value="tRNA_m1G_MTases_N"/>
</dbReference>
<evidence type="ECO:0000256" key="4">
    <source>
        <dbReference type="ARBA" id="ARBA00022691"/>
    </source>
</evidence>
<evidence type="ECO:0000256" key="3">
    <source>
        <dbReference type="ARBA" id="ARBA00022679"/>
    </source>
</evidence>
<reference evidence="6" key="1">
    <citation type="submission" date="2008-01" db="EMBL/GenBank/DDBJ databases">
        <title>Complete sequence of chromosome of Caulobacter sp. K31.</title>
        <authorList>
            <consortium name="US DOE Joint Genome Institute"/>
            <person name="Copeland A."/>
            <person name="Lucas S."/>
            <person name="Lapidus A."/>
            <person name="Barry K."/>
            <person name="Glavina del Rio T."/>
            <person name="Dalin E."/>
            <person name="Tice H."/>
            <person name="Pitluck S."/>
            <person name="Bruce D."/>
            <person name="Goodwin L."/>
            <person name="Thompson L.S."/>
            <person name="Brettin T."/>
            <person name="Detter J.C."/>
            <person name="Han C."/>
            <person name="Schmutz J."/>
            <person name="Larimer F."/>
            <person name="Land M."/>
            <person name="Hauser L."/>
            <person name="Kyrpides N."/>
            <person name="Kim E."/>
            <person name="Stephens C."/>
            <person name="Richardson P."/>
        </authorList>
    </citation>
    <scope>NUCLEOTIDE SEQUENCE [LARGE SCALE GENOMIC DNA]</scope>
    <source>
        <strain evidence="6">K31</strain>
    </source>
</reference>
<evidence type="ECO:0000259" key="5">
    <source>
        <dbReference type="Pfam" id="PF00588"/>
    </source>
</evidence>
<sequence>MSSNFPPPCVILNNPQMAENIGAVARVMANFGLEDLRLVKPRDGWPQERAWPSASGATWPLDNAKVFDTLEEAIADLKLVFATTARPRETRLPVVTPREAAAQLSDEVGRGHAVGLLFGGERAGLETDDIALCQAIISIPIDERFRSLNLAQAVSINAYEWKMTVDDRPWVKFEQNVEPPADQSSLLGLYAQLEEQLEEAGFYHPPEKKPSMVRNLRAPLARARLTEQEVRTFRGVVTALSRGRGRVLAKLAARKAAMTEPDPPSD</sequence>
<dbReference type="InterPro" id="IPR004384">
    <property type="entry name" value="RNA_MeTrfase_TrmJ/LasT"/>
</dbReference>
<dbReference type="Gene3D" id="1.10.8.590">
    <property type="match status" value="1"/>
</dbReference>
<dbReference type="GO" id="GO:0008173">
    <property type="term" value="F:RNA methyltransferase activity"/>
    <property type="evidence" value="ECO:0007669"/>
    <property type="project" value="InterPro"/>
</dbReference>
<keyword evidence="4" id="KW-0949">S-adenosyl-L-methionine</keyword>
<dbReference type="STRING" id="366602.Caul_3522"/>
<feature type="domain" description="tRNA/rRNA methyltransferase SpoU type" evidence="5">
    <location>
        <begin position="9"/>
        <end position="159"/>
    </location>
</feature>
<dbReference type="AlphaFoldDB" id="B0T711"/>
<dbReference type="EMBL" id="CP000927">
    <property type="protein sequence ID" value="ABZ72649.1"/>
    <property type="molecule type" value="Genomic_DNA"/>
</dbReference>
<keyword evidence="2 6" id="KW-0489">Methyltransferase</keyword>
<dbReference type="KEGG" id="cak:Caul_3522"/>
<dbReference type="GO" id="GO:0005829">
    <property type="term" value="C:cytosol"/>
    <property type="evidence" value="ECO:0007669"/>
    <property type="project" value="TreeGrafter"/>
</dbReference>
<dbReference type="SUPFAM" id="SSF75217">
    <property type="entry name" value="alpha/beta knot"/>
    <property type="match status" value="1"/>
</dbReference>
<dbReference type="GO" id="GO:0003723">
    <property type="term" value="F:RNA binding"/>
    <property type="evidence" value="ECO:0007669"/>
    <property type="project" value="InterPro"/>
</dbReference>
<dbReference type="PANTHER" id="PTHR42786">
    <property type="entry name" value="TRNA/RRNA METHYLTRANSFERASE"/>
    <property type="match status" value="1"/>
</dbReference>
<dbReference type="Pfam" id="PF00588">
    <property type="entry name" value="SpoU_methylase"/>
    <property type="match status" value="1"/>
</dbReference>
<dbReference type="InterPro" id="IPR029028">
    <property type="entry name" value="Alpha/beta_knot_MTases"/>
</dbReference>
<protein>
    <submittedName>
        <fullName evidence="6">tRNA/rRNA methyltransferase (SpoU)</fullName>
    </submittedName>
</protein>